<evidence type="ECO:0000313" key="3">
    <source>
        <dbReference type="EMBL" id="KAK6641134.1"/>
    </source>
</evidence>
<dbReference type="EMBL" id="JAWJWF010000001">
    <property type="protein sequence ID" value="KAK6641134.1"/>
    <property type="molecule type" value="Genomic_DNA"/>
</dbReference>
<accession>A0AAN8S876</accession>
<reference evidence="2 5" key="1">
    <citation type="submission" date="2023-10" db="EMBL/GenBank/DDBJ databases">
        <title>Genomes of two closely related lineages of the louse Polyplax serrata with different host specificities.</title>
        <authorList>
            <person name="Martinu J."/>
            <person name="Tarabai H."/>
            <person name="Stefka J."/>
            <person name="Hypsa V."/>
        </authorList>
    </citation>
    <scope>NUCLEOTIDE SEQUENCE [LARGE SCALE GENOMIC DNA]</scope>
    <source>
        <strain evidence="3">98ZLc_SE</strain>
        <strain evidence="2">HR10_N</strain>
    </source>
</reference>
<keyword evidence="4" id="KW-1185">Reference proteome</keyword>
<evidence type="ECO:0000313" key="4">
    <source>
        <dbReference type="Proteomes" id="UP001359485"/>
    </source>
</evidence>
<gene>
    <name evidence="2" type="ORF">RUM43_010692</name>
    <name evidence="3" type="ORF">RUM44_012843</name>
</gene>
<sequence length="162" mass="18496">MRFLRLLVVSVVFFEFFVAVAHAQDFEFPVQLIGFPVIVLAVKISNFVKKLAYAVNPATYQKRSKRSTFPDDGDITQIEKKLVAEMGEGVCVYEKVCEEYALKANKQETENSVLDWDNVFAKYEDAPEDTKRFYLLSVFLGDIVASPNLCRQLAKRGRSCHQ</sequence>
<evidence type="ECO:0000256" key="1">
    <source>
        <dbReference type="SAM" id="SignalP"/>
    </source>
</evidence>
<keyword evidence="1" id="KW-0732">Signal</keyword>
<organism evidence="2 5">
    <name type="scientific">Polyplax serrata</name>
    <name type="common">Common mouse louse</name>
    <dbReference type="NCBI Taxonomy" id="468196"/>
    <lineage>
        <taxon>Eukaryota</taxon>
        <taxon>Metazoa</taxon>
        <taxon>Ecdysozoa</taxon>
        <taxon>Arthropoda</taxon>
        <taxon>Hexapoda</taxon>
        <taxon>Insecta</taxon>
        <taxon>Pterygota</taxon>
        <taxon>Neoptera</taxon>
        <taxon>Paraneoptera</taxon>
        <taxon>Psocodea</taxon>
        <taxon>Troctomorpha</taxon>
        <taxon>Phthiraptera</taxon>
        <taxon>Anoplura</taxon>
        <taxon>Polyplacidae</taxon>
        <taxon>Polyplax</taxon>
    </lineage>
</organism>
<dbReference type="Proteomes" id="UP001359485">
    <property type="component" value="Unassembled WGS sequence"/>
</dbReference>
<protein>
    <submittedName>
        <fullName evidence="2">Uncharacterized protein</fullName>
    </submittedName>
</protein>
<evidence type="ECO:0000313" key="2">
    <source>
        <dbReference type="EMBL" id="KAK6637018.1"/>
    </source>
</evidence>
<name>A0AAN8S876_POLSC</name>
<evidence type="ECO:0000313" key="5">
    <source>
        <dbReference type="Proteomes" id="UP001372834"/>
    </source>
</evidence>
<proteinExistence type="predicted"/>
<dbReference type="EMBL" id="JAWJWE010000004">
    <property type="protein sequence ID" value="KAK6637018.1"/>
    <property type="molecule type" value="Genomic_DNA"/>
</dbReference>
<dbReference type="Proteomes" id="UP001372834">
    <property type="component" value="Unassembled WGS sequence"/>
</dbReference>
<dbReference type="AlphaFoldDB" id="A0AAN8S876"/>
<comment type="caution">
    <text evidence="2">The sequence shown here is derived from an EMBL/GenBank/DDBJ whole genome shotgun (WGS) entry which is preliminary data.</text>
</comment>
<feature type="signal peptide" evidence="1">
    <location>
        <begin position="1"/>
        <end position="23"/>
    </location>
</feature>
<feature type="chain" id="PRO_5042904255" evidence="1">
    <location>
        <begin position="24"/>
        <end position="162"/>
    </location>
</feature>